<name>A0A3S5E8B5_9NEIS</name>
<dbReference type="Proteomes" id="UP000279284">
    <property type="component" value="Chromosome"/>
</dbReference>
<evidence type="ECO:0000313" key="2">
    <source>
        <dbReference type="EMBL" id="VEF01860.1"/>
    </source>
</evidence>
<keyword evidence="1" id="KW-0812">Transmembrane</keyword>
<gene>
    <name evidence="2" type="ORF">NCTC10296_01497</name>
</gene>
<keyword evidence="3" id="KW-1185">Reference proteome</keyword>
<proteinExistence type="predicted"/>
<sequence>MQELKMNELEQVSGGVGPLAAVVIGASLAFAGAAFLQGLGHGREDARS</sequence>
<protein>
    <submittedName>
        <fullName evidence="2">Class IIb bacteriocin, lactobin A/cerein 7B family</fullName>
    </submittedName>
</protein>
<dbReference type="AlphaFoldDB" id="A0A3S5E8B5"/>
<keyword evidence="1" id="KW-0472">Membrane</keyword>
<dbReference type="RefSeq" id="WP_085415557.1">
    <property type="nucleotide sequence ID" value="NZ_CAUJPY010000001.1"/>
</dbReference>
<dbReference type="InterPro" id="IPR023991">
    <property type="entry name" value="Bacteriocin_IIb_lactobn/cerein"/>
</dbReference>
<evidence type="ECO:0000313" key="3">
    <source>
        <dbReference type="Proteomes" id="UP000279284"/>
    </source>
</evidence>
<feature type="transmembrane region" description="Helical" evidence="1">
    <location>
        <begin position="20"/>
        <end position="39"/>
    </location>
</feature>
<accession>A0A3S5E8B5</accession>
<dbReference type="KEGG" id="nci:NCTC10296_01497"/>
<organism evidence="2 3">
    <name type="scientific">Neisseria canis</name>
    <dbReference type="NCBI Taxonomy" id="493"/>
    <lineage>
        <taxon>Bacteria</taxon>
        <taxon>Pseudomonadati</taxon>
        <taxon>Pseudomonadota</taxon>
        <taxon>Betaproteobacteria</taxon>
        <taxon>Neisseriales</taxon>
        <taxon>Neisseriaceae</taxon>
        <taxon>Neisseria</taxon>
    </lineage>
</organism>
<evidence type="ECO:0000256" key="1">
    <source>
        <dbReference type="SAM" id="Phobius"/>
    </source>
</evidence>
<dbReference type="NCBIfam" id="TIGR03949">
    <property type="entry name" value="bact_IIb_cerein"/>
    <property type="match status" value="1"/>
</dbReference>
<reference evidence="2 3" key="1">
    <citation type="submission" date="2018-12" db="EMBL/GenBank/DDBJ databases">
        <authorList>
            <consortium name="Pathogen Informatics"/>
        </authorList>
    </citation>
    <scope>NUCLEOTIDE SEQUENCE [LARGE SCALE GENOMIC DNA]</scope>
    <source>
        <strain evidence="2 3">NCTC10296</strain>
    </source>
</reference>
<dbReference type="EMBL" id="LR134313">
    <property type="protein sequence ID" value="VEF01860.1"/>
    <property type="molecule type" value="Genomic_DNA"/>
</dbReference>
<keyword evidence="1" id="KW-1133">Transmembrane helix</keyword>